<feature type="region of interest" description="Disordered" evidence="2">
    <location>
        <begin position="513"/>
        <end position="543"/>
    </location>
</feature>
<dbReference type="Proteomes" id="UP001056012">
    <property type="component" value="Chromosome 1"/>
</dbReference>
<organism evidence="6 7">
    <name type="scientific">Curvularia clavata</name>
    <dbReference type="NCBI Taxonomy" id="95742"/>
    <lineage>
        <taxon>Eukaryota</taxon>
        <taxon>Fungi</taxon>
        <taxon>Dikarya</taxon>
        <taxon>Ascomycota</taxon>
        <taxon>Pezizomycotina</taxon>
        <taxon>Dothideomycetes</taxon>
        <taxon>Pleosporomycetidae</taxon>
        <taxon>Pleosporales</taxon>
        <taxon>Pleosporineae</taxon>
        <taxon>Pleosporaceae</taxon>
        <taxon>Curvularia</taxon>
    </lineage>
</organism>
<keyword evidence="1" id="KW-0479">Metal-binding</keyword>
<evidence type="ECO:0000259" key="5">
    <source>
        <dbReference type="PROSITE" id="PS50089"/>
    </source>
</evidence>
<feature type="region of interest" description="Disordered" evidence="2">
    <location>
        <begin position="476"/>
        <end position="500"/>
    </location>
</feature>
<feature type="compositionally biased region" description="Basic and acidic residues" evidence="2">
    <location>
        <begin position="324"/>
        <end position="337"/>
    </location>
</feature>
<dbReference type="OrthoDB" id="10003767at2759"/>
<dbReference type="Pfam" id="PF01636">
    <property type="entry name" value="APH"/>
    <property type="match status" value="1"/>
</dbReference>
<feature type="compositionally biased region" description="Low complexity" evidence="2">
    <location>
        <begin position="180"/>
        <end position="196"/>
    </location>
</feature>
<dbReference type="InterPro" id="IPR013083">
    <property type="entry name" value="Znf_RING/FYVE/PHD"/>
</dbReference>
<dbReference type="GO" id="GO:0005739">
    <property type="term" value="C:mitochondrion"/>
    <property type="evidence" value="ECO:0007669"/>
    <property type="project" value="TreeGrafter"/>
</dbReference>
<dbReference type="Gene3D" id="3.30.40.10">
    <property type="entry name" value="Zinc/RING finger domain, C3HC4 (zinc finger)"/>
    <property type="match status" value="1"/>
</dbReference>
<dbReference type="Pfam" id="PF13639">
    <property type="entry name" value="zf-RING_2"/>
    <property type="match status" value="1"/>
</dbReference>
<feature type="transmembrane region" description="Helical" evidence="3">
    <location>
        <begin position="205"/>
        <end position="231"/>
    </location>
</feature>
<gene>
    <name evidence="6" type="ORF">yc1106_00972</name>
</gene>
<dbReference type="PANTHER" id="PTHR36091">
    <property type="entry name" value="ALTERED INHERITANCE OF MITOCHONDRIA PROTEIN 9, MITOCHONDRIAL"/>
    <property type="match status" value="1"/>
</dbReference>
<name>A0A9Q8Z4A4_CURCL</name>
<dbReference type="InterPro" id="IPR001841">
    <property type="entry name" value="Znf_RING"/>
</dbReference>
<evidence type="ECO:0000256" key="3">
    <source>
        <dbReference type="SAM" id="Phobius"/>
    </source>
</evidence>
<dbReference type="PANTHER" id="PTHR36091:SF2">
    <property type="entry name" value="AMINOGLYCOSIDE PHOSPHOTRANSFERASE DOMAIN-CONTAINING PROTEIN"/>
    <property type="match status" value="1"/>
</dbReference>
<dbReference type="SMART" id="SM00184">
    <property type="entry name" value="RING"/>
    <property type="match status" value="1"/>
</dbReference>
<dbReference type="CDD" id="cd16454">
    <property type="entry name" value="RING-H2_PA-TM-RING"/>
    <property type="match status" value="1"/>
</dbReference>
<feature type="region of interest" description="Disordered" evidence="2">
    <location>
        <begin position="179"/>
        <end position="200"/>
    </location>
</feature>
<keyword evidence="1" id="KW-0863">Zinc-finger</keyword>
<keyword evidence="3" id="KW-0472">Membrane</keyword>
<evidence type="ECO:0000256" key="1">
    <source>
        <dbReference type="PROSITE-ProRule" id="PRU00175"/>
    </source>
</evidence>
<keyword evidence="3" id="KW-0812">Transmembrane</keyword>
<reference evidence="6" key="1">
    <citation type="submission" date="2021-12" db="EMBL/GenBank/DDBJ databases">
        <title>Curvularia clavata genome.</title>
        <authorList>
            <person name="Cao Y."/>
        </authorList>
    </citation>
    <scope>NUCLEOTIDE SEQUENCE</scope>
    <source>
        <strain evidence="6">Yc1106</strain>
    </source>
</reference>
<keyword evidence="4" id="KW-0732">Signal</keyword>
<accession>A0A9Q8Z4A4</accession>
<dbReference type="InterPro" id="IPR011009">
    <property type="entry name" value="Kinase-like_dom_sf"/>
</dbReference>
<dbReference type="SUPFAM" id="SSF56112">
    <property type="entry name" value="Protein kinase-like (PK-like)"/>
    <property type="match status" value="1"/>
</dbReference>
<feature type="region of interest" description="Disordered" evidence="2">
    <location>
        <begin position="416"/>
        <end position="444"/>
    </location>
</feature>
<dbReference type="AlphaFoldDB" id="A0A9Q8Z4A4"/>
<protein>
    <recommendedName>
        <fullName evidence="5">RING-type domain-containing protein</fullName>
    </recommendedName>
</protein>
<feature type="region of interest" description="Disordered" evidence="2">
    <location>
        <begin position="275"/>
        <end position="337"/>
    </location>
</feature>
<dbReference type="PROSITE" id="PS50089">
    <property type="entry name" value="ZF_RING_2"/>
    <property type="match status" value="1"/>
</dbReference>
<dbReference type="InterPro" id="IPR002575">
    <property type="entry name" value="Aminoglycoside_PTrfase"/>
</dbReference>
<feature type="chain" id="PRO_5040235225" description="RING-type domain-containing protein" evidence="4">
    <location>
        <begin position="25"/>
        <end position="1059"/>
    </location>
</feature>
<feature type="compositionally biased region" description="Polar residues" evidence="2">
    <location>
        <begin position="296"/>
        <end position="314"/>
    </location>
</feature>
<evidence type="ECO:0000256" key="4">
    <source>
        <dbReference type="SAM" id="SignalP"/>
    </source>
</evidence>
<dbReference type="SUPFAM" id="SSF57850">
    <property type="entry name" value="RING/U-box"/>
    <property type="match status" value="1"/>
</dbReference>
<keyword evidence="3" id="KW-1133">Transmembrane helix</keyword>
<evidence type="ECO:0000256" key="2">
    <source>
        <dbReference type="SAM" id="MobiDB-lite"/>
    </source>
</evidence>
<proteinExistence type="predicted"/>
<dbReference type="EMBL" id="CP089274">
    <property type="protein sequence ID" value="USP73698.1"/>
    <property type="molecule type" value="Genomic_DNA"/>
</dbReference>
<feature type="compositionally biased region" description="Low complexity" evidence="2">
    <location>
        <begin position="419"/>
        <end position="428"/>
    </location>
</feature>
<dbReference type="InterPro" id="IPR051035">
    <property type="entry name" value="Mito_inheritance_9"/>
</dbReference>
<dbReference type="Gene3D" id="3.30.200.20">
    <property type="entry name" value="Phosphorylase Kinase, domain 1"/>
    <property type="match status" value="1"/>
</dbReference>
<evidence type="ECO:0000313" key="7">
    <source>
        <dbReference type="Proteomes" id="UP001056012"/>
    </source>
</evidence>
<feature type="signal peptide" evidence="4">
    <location>
        <begin position="1"/>
        <end position="24"/>
    </location>
</feature>
<keyword evidence="1" id="KW-0862">Zinc</keyword>
<dbReference type="GO" id="GO:0008270">
    <property type="term" value="F:zinc ion binding"/>
    <property type="evidence" value="ECO:0007669"/>
    <property type="project" value="UniProtKB-KW"/>
</dbReference>
<keyword evidence="7" id="KW-1185">Reference proteome</keyword>
<dbReference type="VEuPathDB" id="FungiDB:yc1106_00972"/>
<sequence>MLLARLHQLPWQLTCLLLATPALAAISASNSSTARPDLGRDTLPLAHADANARKIANVIPLTQEAANSVKGNLYYATFLNIANITDDEIAYISCNPADYNGYRGAQDVFEQAYVQANISAVILFSTVTDYCNYEQDNSQEMLQRFAVYSMTNKGDSASVLNQINNPPAHMKYFVQVQGRSNTGNDNGSSNSSQTQNPLGPSPSTAVAMIILYSITGIITALFLVIIITGAVRAHRHPERYGPRNVLGRPRQSRARGLGRAILDTIPIVKFGEKEQTKPADVELGPTTETRDLPGANVTSDINTNQTLSTDQTNHAAPAGAQHVTEARHEATPVDIEEHQSGIAPAQPVVAAGSTGTDNASPDESLGCSICTEDFEKGQDLRVLPCDHKFHPECVDPWLLNVSGTCPLCRVDLRPVNSHDSSASQDQDQLAPPLNPEAETSHRRRSALRDILSFRHLPNASAEDRIRALRRLREQRANQSGDLAGDSPNQSVENVASVRERRSRRISARLSDVFASRARRERQDGSPVQQDNATPATPPDNAPTYNEARRLAERRLAFNVDELKKAAAKSISRPTSDIKSFRKIAEGGFNRVFEISMKDGSCILARLPYPSTLPRRLAVASEVATLAFVRAHGIPTPRILGYSTDENNVSSGYFLMEKLPGRPIGEAWFDFSEQERLKLLLQIVQLEAKLFSARLPASGSIYYANDLSPDTLRIDIPGSNDGLCIGPYAALRWWFGERGHLNIDRGPHEDPRLVLRSPAEKELAWIRAYGRPRFPFERAYRETFDYKKQDPEEHAKFLLDYIQLSQHLVPACSRLNLPVLRHPDLQPNNIFVSEDHSITGLVDWQHSMVLPTFLAAGVPNTFQNYNDKESTSFVLPQLPDDFDSMDDDEHADAREQFRRRHVHFFYLGFTQRTNEPHWHALEQETGLLTRRIFNDAGSPREGLDAPLQTGIANVVQNWSKIAHADPDSTILPCPVVLPEEEIQRRASLDESLREVDCEMERINGVLGVASDGWISNELFESAKERATMIREEGLAAVDDDPWLKEMTDKHWPFNDYDEDE</sequence>
<feature type="domain" description="RING-type" evidence="5">
    <location>
        <begin position="367"/>
        <end position="409"/>
    </location>
</feature>
<evidence type="ECO:0000313" key="6">
    <source>
        <dbReference type="EMBL" id="USP73698.1"/>
    </source>
</evidence>